<evidence type="ECO:0000256" key="2">
    <source>
        <dbReference type="SAM" id="MobiDB-lite"/>
    </source>
</evidence>
<dbReference type="EMBL" id="JAVDXW010000001">
    <property type="protein sequence ID" value="MDR7303384.1"/>
    <property type="molecule type" value="Genomic_DNA"/>
</dbReference>
<name>A0AAE4CMZ4_9ACTN</name>
<dbReference type="Proteomes" id="UP001180845">
    <property type="component" value="Unassembled WGS sequence"/>
</dbReference>
<evidence type="ECO:0000313" key="5">
    <source>
        <dbReference type="Proteomes" id="UP001180845"/>
    </source>
</evidence>
<dbReference type="AlphaFoldDB" id="A0AAE4CMZ4"/>
<organism evidence="4 5">
    <name type="scientific">Haloactinomyces albus</name>
    <dbReference type="NCBI Taxonomy" id="1352928"/>
    <lineage>
        <taxon>Bacteria</taxon>
        <taxon>Bacillati</taxon>
        <taxon>Actinomycetota</taxon>
        <taxon>Actinomycetes</taxon>
        <taxon>Actinopolysporales</taxon>
        <taxon>Actinopolysporaceae</taxon>
        <taxon>Haloactinomyces</taxon>
    </lineage>
</organism>
<sequence>MTTVRELMSPTPECAQAQEALVTLAAKRRDAAGGRSVPICDEDQRPTGILTDRDIVTGCIADGGTRRERCPSSRLSTHRNTGKPAGRSRQCHQTGHSRM</sequence>
<protein>
    <submittedName>
        <fullName evidence="4">Signal-transduction protein with cAMP-binding, CBS, and nucleotidyltransferase domain</fullName>
    </submittedName>
</protein>
<feature type="region of interest" description="Disordered" evidence="2">
    <location>
        <begin position="65"/>
        <end position="99"/>
    </location>
</feature>
<evidence type="ECO:0000313" key="4">
    <source>
        <dbReference type="EMBL" id="MDR7303384.1"/>
    </source>
</evidence>
<dbReference type="SUPFAM" id="SSF54631">
    <property type="entry name" value="CBS-domain pair"/>
    <property type="match status" value="1"/>
</dbReference>
<dbReference type="Gene3D" id="3.10.580.10">
    <property type="entry name" value="CBS-domain"/>
    <property type="match status" value="1"/>
</dbReference>
<dbReference type="InterPro" id="IPR046342">
    <property type="entry name" value="CBS_dom_sf"/>
</dbReference>
<comment type="caution">
    <text evidence="4">The sequence shown here is derived from an EMBL/GenBank/DDBJ whole genome shotgun (WGS) entry which is preliminary data.</text>
</comment>
<reference evidence="4" key="1">
    <citation type="submission" date="2023-07" db="EMBL/GenBank/DDBJ databases">
        <title>Sequencing the genomes of 1000 actinobacteria strains.</title>
        <authorList>
            <person name="Klenk H.-P."/>
        </authorList>
    </citation>
    <scope>NUCLEOTIDE SEQUENCE</scope>
    <source>
        <strain evidence="4">DSM 45977</strain>
    </source>
</reference>
<evidence type="ECO:0000259" key="3">
    <source>
        <dbReference type="PROSITE" id="PS51371"/>
    </source>
</evidence>
<accession>A0AAE4CMZ4</accession>
<keyword evidence="1" id="KW-0129">CBS domain</keyword>
<dbReference type="InterPro" id="IPR000644">
    <property type="entry name" value="CBS_dom"/>
</dbReference>
<dbReference type="PROSITE" id="PS51371">
    <property type="entry name" value="CBS"/>
    <property type="match status" value="1"/>
</dbReference>
<proteinExistence type="predicted"/>
<gene>
    <name evidence="4" type="ORF">JOF55_003565</name>
</gene>
<feature type="domain" description="CBS" evidence="3">
    <location>
        <begin position="8"/>
        <end position="68"/>
    </location>
</feature>
<keyword evidence="5" id="KW-1185">Reference proteome</keyword>
<evidence type="ECO:0000256" key="1">
    <source>
        <dbReference type="PROSITE-ProRule" id="PRU00703"/>
    </source>
</evidence>
<dbReference type="RefSeq" id="WP_310275678.1">
    <property type="nucleotide sequence ID" value="NZ_JAVDXW010000001.1"/>
</dbReference>